<dbReference type="AlphaFoldDB" id="A0A0M4NIV9"/>
<dbReference type="EMBL" id="CP010552">
    <property type="protein sequence ID" value="ALE52526.1"/>
    <property type="molecule type" value="Genomic_DNA"/>
</dbReference>
<reference evidence="1 2" key="1">
    <citation type="journal article" date="2015" name="Genome Announc.">
        <title>Genome Sequence of 'Candidatus Thioglobus autotrophica' Strain EF1, a Chemoautotroph from the SUP05 Clade of Marine Gammaproteobacteria.</title>
        <authorList>
            <person name="Shah V."/>
            <person name="Morris R.M."/>
        </authorList>
    </citation>
    <scope>NUCLEOTIDE SEQUENCE [LARGE SCALE GENOMIC DNA]</scope>
    <source>
        <strain evidence="1 2">EF1</strain>
    </source>
</reference>
<accession>A0A0M4NIV9</accession>
<dbReference type="Proteomes" id="UP000058020">
    <property type="component" value="Chromosome"/>
</dbReference>
<dbReference type="KEGG" id="tho:SP60_04435"/>
<protein>
    <submittedName>
        <fullName evidence="1">Uncharacterized protein</fullName>
    </submittedName>
</protein>
<evidence type="ECO:0000313" key="2">
    <source>
        <dbReference type="Proteomes" id="UP000058020"/>
    </source>
</evidence>
<proteinExistence type="predicted"/>
<dbReference type="OrthoDB" id="7065051at2"/>
<evidence type="ECO:0000313" key="1">
    <source>
        <dbReference type="EMBL" id="ALE52526.1"/>
    </source>
</evidence>
<keyword evidence="2" id="KW-1185">Reference proteome</keyword>
<gene>
    <name evidence="1" type="ORF">SP60_04435</name>
</gene>
<sequence>MNGVDNKNPSETTKLEKGYLKSGNAKYNIVEYLSDGNSLTSREAFMMIGTTCLNTHISELCRNCGFIIPRKMIEVDTRYGKKVKVNEYRFNNEDCELADYLLEEKAHAL</sequence>
<name>A0A0M4NIV9_9GAMM</name>
<dbReference type="RefSeq" id="WP_053951478.1">
    <property type="nucleotide sequence ID" value="NZ_CP010552.1"/>
</dbReference>
<dbReference type="STRING" id="1705394.SP60_04435"/>
<organism evidence="1 2">
    <name type="scientific">Candidatus Thioglobus autotrophicus</name>
    <dbReference type="NCBI Taxonomy" id="1705394"/>
    <lineage>
        <taxon>Bacteria</taxon>
        <taxon>Pseudomonadati</taxon>
        <taxon>Pseudomonadota</taxon>
        <taxon>Gammaproteobacteria</taxon>
        <taxon>Candidatus Pseudothioglobaceae</taxon>
        <taxon>Candidatus Thioglobus</taxon>
    </lineage>
</organism>